<name>A0ABW8ZAM0_9BURK</name>
<dbReference type="EMBL" id="JAQQFR010000010">
    <property type="protein sequence ID" value="MFL9879835.1"/>
    <property type="molecule type" value="Genomic_DNA"/>
</dbReference>
<evidence type="ECO:0000259" key="2">
    <source>
        <dbReference type="Pfam" id="PF12146"/>
    </source>
</evidence>
<dbReference type="SUPFAM" id="SSF53474">
    <property type="entry name" value="alpha/beta-Hydrolases"/>
    <property type="match status" value="1"/>
</dbReference>
<feature type="domain" description="Serine aminopeptidase S33" evidence="2">
    <location>
        <begin position="56"/>
        <end position="296"/>
    </location>
</feature>
<evidence type="ECO:0000313" key="3">
    <source>
        <dbReference type="EMBL" id="MFL9879835.1"/>
    </source>
</evidence>
<keyword evidence="1" id="KW-0472">Membrane</keyword>
<keyword evidence="4" id="KW-1185">Reference proteome</keyword>
<proteinExistence type="predicted"/>
<dbReference type="GO" id="GO:0016787">
    <property type="term" value="F:hydrolase activity"/>
    <property type="evidence" value="ECO:0007669"/>
    <property type="project" value="UniProtKB-KW"/>
</dbReference>
<comment type="caution">
    <text evidence="3">The sequence shown here is derived from an EMBL/GenBank/DDBJ whole genome shotgun (WGS) entry which is preliminary data.</text>
</comment>
<dbReference type="Pfam" id="PF12146">
    <property type="entry name" value="Hydrolase_4"/>
    <property type="match status" value="1"/>
</dbReference>
<dbReference type="InterPro" id="IPR022742">
    <property type="entry name" value="Hydrolase_4"/>
</dbReference>
<keyword evidence="1" id="KW-1133">Transmembrane helix</keyword>
<evidence type="ECO:0000256" key="1">
    <source>
        <dbReference type="SAM" id="Phobius"/>
    </source>
</evidence>
<reference evidence="3 4" key="1">
    <citation type="journal article" date="2024" name="Chem. Sci.">
        <title>Discovery of megapolipeptins by genome mining of a Burkholderiales bacteria collection.</title>
        <authorList>
            <person name="Paulo B.S."/>
            <person name="Recchia M.J.J."/>
            <person name="Lee S."/>
            <person name="Fergusson C.H."/>
            <person name="Romanowski S.B."/>
            <person name="Hernandez A."/>
            <person name="Krull N."/>
            <person name="Liu D.Y."/>
            <person name="Cavanagh H."/>
            <person name="Bos A."/>
            <person name="Gray C.A."/>
            <person name="Murphy B.T."/>
            <person name="Linington R.G."/>
            <person name="Eustaquio A.S."/>
        </authorList>
    </citation>
    <scope>NUCLEOTIDE SEQUENCE [LARGE SCALE GENOMIC DNA]</scope>
    <source>
        <strain evidence="3 4">RL21-008-BIB-B</strain>
    </source>
</reference>
<dbReference type="Proteomes" id="UP001629214">
    <property type="component" value="Unassembled WGS sequence"/>
</dbReference>
<dbReference type="InterPro" id="IPR029058">
    <property type="entry name" value="AB_hydrolase_fold"/>
</dbReference>
<feature type="transmembrane region" description="Helical" evidence="1">
    <location>
        <begin position="126"/>
        <end position="145"/>
    </location>
</feature>
<keyword evidence="3" id="KW-0378">Hydrolase</keyword>
<dbReference type="PANTHER" id="PTHR46438">
    <property type="entry name" value="ALPHA/BETA-HYDROLASES SUPERFAMILY PROTEIN"/>
    <property type="match status" value="1"/>
</dbReference>
<dbReference type="Gene3D" id="3.40.50.1820">
    <property type="entry name" value="alpha/beta hydrolase"/>
    <property type="match status" value="1"/>
</dbReference>
<sequence>MPEATYQTATYWQQYQPFFPEDARISADNAPAEEWFSWRGASIHLDRFSSPSSPLTIIVVHGGGGYGRMFAPLGRLLHEAGYDVLAPDLPGYGLTQADASMIDYATWVDILCDLAADEYRRRGRRVVFFGGSLGGYLAYLCAARMGKEMVAGIMATTLADPRSPLVRRQFARNALVLHGMMPLMPLCAALFGKLRLPVKWFTKMHAMSNDPGLNRLVANDPFGGGARVPVRFMQSIFTVRPLVEPEDFDICPLLLVHPANDRWTGVASSRPFFDRIKGEKTLVMLENCGHFPVEEPGITQLLLAALAFLSNVAG</sequence>
<protein>
    <submittedName>
        <fullName evidence="3">Alpha/beta hydrolase</fullName>
    </submittedName>
</protein>
<evidence type="ECO:0000313" key="4">
    <source>
        <dbReference type="Proteomes" id="UP001629214"/>
    </source>
</evidence>
<gene>
    <name evidence="3" type="ORF">PQR63_15655</name>
</gene>
<dbReference type="RefSeq" id="WP_408168929.1">
    <property type="nucleotide sequence ID" value="NZ_JAQQFR010000010.1"/>
</dbReference>
<accession>A0ABW8ZAM0</accession>
<organism evidence="3 4">
    <name type="scientific">Herbaspirillum rhizosphaerae</name>
    <dbReference type="NCBI Taxonomy" id="346179"/>
    <lineage>
        <taxon>Bacteria</taxon>
        <taxon>Pseudomonadati</taxon>
        <taxon>Pseudomonadota</taxon>
        <taxon>Betaproteobacteria</taxon>
        <taxon>Burkholderiales</taxon>
        <taxon>Oxalobacteraceae</taxon>
        <taxon>Herbaspirillum</taxon>
    </lineage>
</organism>
<keyword evidence="1" id="KW-0812">Transmembrane</keyword>